<protein>
    <recommendedName>
        <fullName evidence="2">Altered inheritance of mitochondria protein 6</fullName>
    </recommendedName>
</protein>
<evidence type="ECO:0000313" key="3">
    <source>
        <dbReference type="EMBL" id="CAD0110210.1"/>
    </source>
</evidence>
<dbReference type="InterPro" id="IPR051236">
    <property type="entry name" value="HAT_RTT109-like"/>
</dbReference>
<name>A0A9N8PSQ0_9PEZI</name>
<organism evidence="3 4">
    <name type="scientific">Aureobasidium uvarum</name>
    <dbReference type="NCBI Taxonomy" id="2773716"/>
    <lineage>
        <taxon>Eukaryota</taxon>
        <taxon>Fungi</taxon>
        <taxon>Dikarya</taxon>
        <taxon>Ascomycota</taxon>
        <taxon>Pezizomycotina</taxon>
        <taxon>Dothideomycetes</taxon>
        <taxon>Dothideomycetidae</taxon>
        <taxon>Dothideales</taxon>
        <taxon>Saccotheciaceae</taxon>
        <taxon>Aureobasidium</taxon>
    </lineage>
</organism>
<proteinExistence type="inferred from homology"/>
<evidence type="ECO:0000256" key="2">
    <source>
        <dbReference type="ARBA" id="ARBA00014286"/>
    </source>
</evidence>
<comment type="caution">
    <text evidence="3">The sequence shown here is derived from an EMBL/GenBank/DDBJ whole genome shotgun (WGS) entry which is preliminary data.</text>
</comment>
<dbReference type="EMBL" id="CAINUL010000006">
    <property type="protein sequence ID" value="CAD0110210.1"/>
    <property type="molecule type" value="Genomic_DNA"/>
</dbReference>
<keyword evidence="4" id="KW-1185">Reference proteome</keyword>
<dbReference type="Proteomes" id="UP000745764">
    <property type="component" value="Unassembled WGS sequence"/>
</dbReference>
<comment type="similarity">
    <text evidence="1">Belongs to the AIM6 family.</text>
</comment>
<gene>
    <name evidence="3" type="ORF">AWRI4620_LOCUS4465</name>
</gene>
<dbReference type="AlphaFoldDB" id="A0A9N8PSQ0"/>
<evidence type="ECO:0000313" key="4">
    <source>
        <dbReference type="Proteomes" id="UP000745764"/>
    </source>
</evidence>
<dbReference type="GO" id="GO:0008081">
    <property type="term" value="F:phosphoric diester hydrolase activity"/>
    <property type="evidence" value="ECO:0007669"/>
    <property type="project" value="InterPro"/>
</dbReference>
<dbReference type="GO" id="GO:0006629">
    <property type="term" value="P:lipid metabolic process"/>
    <property type="evidence" value="ECO:0007669"/>
    <property type="project" value="InterPro"/>
</dbReference>
<dbReference type="InterPro" id="IPR017946">
    <property type="entry name" value="PLC-like_Pdiesterase_TIM-brl"/>
</dbReference>
<evidence type="ECO:0000256" key="1">
    <source>
        <dbReference type="ARBA" id="ARBA00008858"/>
    </source>
</evidence>
<dbReference type="PANTHER" id="PTHR31571">
    <property type="entry name" value="ALTERED INHERITANCE OF MITOCHONDRIA PROTEIN 6"/>
    <property type="match status" value="1"/>
</dbReference>
<sequence length="317" mass="35978">MIFKHDDRSAFSPSRFENRQYSFLQNVLPVPCHSHNDYWRRTPLYAALASGCISVEADVWLFDDDLYVGHSVKSLTPRSTLESMYLDPLHRILKAANSESTVGSVAGDGKQGVFATDPAQTLVLLVDFKTSGPETYLKLHDQMAGLRNAGWLTHWNGTDRVDRPITIVVSGYAPFDMIKNFNTTYRDIFYDAPLTALEADGDPNMNESSSATAADRDTDMLRYKYNPSNSWYASTNVKAVDQSISSWFAVTPDQIQELTHHIHKAEIRGLRSRYWGTPRWPRSLRDQIWQVLLQQGASVLNVDDLRAARKGSWGRWK</sequence>
<reference evidence="3" key="1">
    <citation type="submission" date="2020-06" db="EMBL/GenBank/DDBJ databases">
        <authorList>
            <person name="Onetto C."/>
        </authorList>
    </citation>
    <scope>NUCLEOTIDE SEQUENCE</scope>
</reference>
<dbReference type="PANTHER" id="PTHR31571:SF1">
    <property type="entry name" value="ALTERED INHERITANCE OF MITOCHONDRIA PROTEIN 6"/>
    <property type="match status" value="1"/>
</dbReference>
<dbReference type="OrthoDB" id="4153866at2759"/>
<accession>A0A9N8PSQ0</accession>
<dbReference type="SUPFAM" id="SSF51695">
    <property type="entry name" value="PLC-like phosphodiesterases"/>
    <property type="match status" value="1"/>
</dbReference>